<feature type="compositionally biased region" description="Basic and acidic residues" evidence="1">
    <location>
        <begin position="186"/>
        <end position="196"/>
    </location>
</feature>
<protein>
    <submittedName>
        <fullName evidence="2">Uncharacterized protein</fullName>
    </submittedName>
</protein>
<organism evidence="2 3">
    <name type="scientific">Saccharopolyspora dendranthemae</name>
    <dbReference type="NCBI Taxonomy" id="1181886"/>
    <lineage>
        <taxon>Bacteria</taxon>
        <taxon>Bacillati</taxon>
        <taxon>Actinomycetota</taxon>
        <taxon>Actinomycetes</taxon>
        <taxon>Pseudonocardiales</taxon>
        <taxon>Pseudonocardiaceae</taxon>
        <taxon>Saccharopolyspora</taxon>
    </lineage>
</organism>
<gene>
    <name evidence="2" type="ORF">FHU35_14241</name>
</gene>
<name>A0A561U3L6_9PSEU</name>
<proteinExistence type="predicted"/>
<evidence type="ECO:0000313" key="2">
    <source>
        <dbReference type="EMBL" id="TWF93959.1"/>
    </source>
</evidence>
<dbReference type="Proteomes" id="UP000316184">
    <property type="component" value="Unassembled WGS sequence"/>
</dbReference>
<dbReference type="AlphaFoldDB" id="A0A561U3L6"/>
<feature type="region of interest" description="Disordered" evidence="1">
    <location>
        <begin position="172"/>
        <end position="198"/>
    </location>
</feature>
<sequence length="250" mass="27207">MAANPLSQNPRAVAQVWSSLVDGCFGDSVKDRLRRPAACRIGVRPHRVPGKWEFPARNPRAPKGRNGRTGSLWINSGCSELLSERIRFVTTSASRCAGGRCSRAVLGEACRDVCAIVAGGRDRRSLGAVIGPARGDPRAPSSRVVAARGESAGQACERGWPRSLDVVRSGRDRLTRRRGPGRNTRRKSDAGHRVDNEYSTDYSPGTLFGHAASIAGSHFATQLSHCVPGRSRTVFQRRSRSLRRDRPLCL</sequence>
<evidence type="ECO:0000313" key="3">
    <source>
        <dbReference type="Proteomes" id="UP000316184"/>
    </source>
</evidence>
<keyword evidence="3" id="KW-1185">Reference proteome</keyword>
<evidence type="ECO:0000256" key="1">
    <source>
        <dbReference type="SAM" id="MobiDB-lite"/>
    </source>
</evidence>
<accession>A0A561U3L6</accession>
<dbReference type="EMBL" id="VIWX01000004">
    <property type="protein sequence ID" value="TWF93959.1"/>
    <property type="molecule type" value="Genomic_DNA"/>
</dbReference>
<comment type="caution">
    <text evidence="2">The sequence shown here is derived from an EMBL/GenBank/DDBJ whole genome shotgun (WGS) entry which is preliminary data.</text>
</comment>
<feature type="compositionally biased region" description="Basic residues" evidence="1">
    <location>
        <begin position="174"/>
        <end position="185"/>
    </location>
</feature>
<reference evidence="2 3" key="1">
    <citation type="submission" date="2019-06" db="EMBL/GenBank/DDBJ databases">
        <title>Sequencing the genomes of 1000 actinobacteria strains.</title>
        <authorList>
            <person name="Klenk H.-P."/>
        </authorList>
    </citation>
    <scope>NUCLEOTIDE SEQUENCE [LARGE SCALE GENOMIC DNA]</scope>
    <source>
        <strain evidence="2 3">DSM 46699</strain>
    </source>
</reference>